<proteinExistence type="predicted"/>
<dbReference type="Proteomes" id="UP001209540">
    <property type="component" value="Unassembled WGS sequence"/>
</dbReference>
<evidence type="ECO:0000313" key="2">
    <source>
        <dbReference type="Proteomes" id="UP001209540"/>
    </source>
</evidence>
<accession>A0AAD5K2J5</accession>
<organism evidence="1 2">
    <name type="scientific">Phascolomyces articulosus</name>
    <dbReference type="NCBI Taxonomy" id="60185"/>
    <lineage>
        <taxon>Eukaryota</taxon>
        <taxon>Fungi</taxon>
        <taxon>Fungi incertae sedis</taxon>
        <taxon>Mucoromycota</taxon>
        <taxon>Mucoromycotina</taxon>
        <taxon>Mucoromycetes</taxon>
        <taxon>Mucorales</taxon>
        <taxon>Lichtheimiaceae</taxon>
        <taxon>Phascolomyces</taxon>
    </lineage>
</organism>
<reference evidence="1" key="2">
    <citation type="submission" date="2023-02" db="EMBL/GenBank/DDBJ databases">
        <authorList>
            <consortium name="DOE Joint Genome Institute"/>
            <person name="Mondo S.J."/>
            <person name="Chang Y."/>
            <person name="Wang Y."/>
            <person name="Ahrendt S."/>
            <person name="Andreopoulos W."/>
            <person name="Barry K."/>
            <person name="Beard J."/>
            <person name="Benny G.L."/>
            <person name="Blankenship S."/>
            <person name="Bonito G."/>
            <person name="Cuomo C."/>
            <person name="Desiro A."/>
            <person name="Gervers K.A."/>
            <person name="Hundley H."/>
            <person name="Kuo A."/>
            <person name="LaButti K."/>
            <person name="Lang B.F."/>
            <person name="Lipzen A."/>
            <person name="O'Donnell K."/>
            <person name="Pangilinan J."/>
            <person name="Reynolds N."/>
            <person name="Sandor L."/>
            <person name="Smith M.W."/>
            <person name="Tsang A."/>
            <person name="Grigoriev I.V."/>
            <person name="Stajich J.E."/>
            <person name="Spatafora J.W."/>
        </authorList>
    </citation>
    <scope>NUCLEOTIDE SEQUENCE</scope>
    <source>
        <strain evidence="1">RSA 2281</strain>
    </source>
</reference>
<sequence length="125" mass="14673">MPMSYFLIGEIGLPPFPIRYLLILFKLMNDYIENNKEVIEYTILLSAWEVDIHQFEVYHTTEQQIEQVEEQDFAGACTCRSSVELCSSFGGYIVLDKKTCAFHPVAEQVYRWKRQQDLSIMADRH</sequence>
<gene>
    <name evidence="1" type="ORF">BDA99DRAFT_541673</name>
</gene>
<dbReference type="EMBL" id="JAIXMP010000031">
    <property type="protein sequence ID" value="KAI9251032.1"/>
    <property type="molecule type" value="Genomic_DNA"/>
</dbReference>
<protein>
    <submittedName>
        <fullName evidence="1">Uncharacterized protein</fullName>
    </submittedName>
</protein>
<comment type="caution">
    <text evidence="1">The sequence shown here is derived from an EMBL/GenBank/DDBJ whole genome shotgun (WGS) entry which is preliminary data.</text>
</comment>
<keyword evidence="2" id="KW-1185">Reference proteome</keyword>
<dbReference type="AlphaFoldDB" id="A0AAD5K2J5"/>
<evidence type="ECO:0000313" key="1">
    <source>
        <dbReference type="EMBL" id="KAI9251032.1"/>
    </source>
</evidence>
<name>A0AAD5K2J5_9FUNG</name>
<reference evidence="1" key="1">
    <citation type="journal article" date="2022" name="IScience">
        <title>Evolution of zygomycete secretomes and the origins of terrestrial fungal ecologies.</title>
        <authorList>
            <person name="Chang Y."/>
            <person name="Wang Y."/>
            <person name="Mondo S."/>
            <person name="Ahrendt S."/>
            <person name="Andreopoulos W."/>
            <person name="Barry K."/>
            <person name="Beard J."/>
            <person name="Benny G.L."/>
            <person name="Blankenship S."/>
            <person name="Bonito G."/>
            <person name="Cuomo C."/>
            <person name="Desiro A."/>
            <person name="Gervers K.A."/>
            <person name="Hundley H."/>
            <person name="Kuo A."/>
            <person name="LaButti K."/>
            <person name="Lang B.F."/>
            <person name="Lipzen A."/>
            <person name="O'Donnell K."/>
            <person name="Pangilinan J."/>
            <person name="Reynolds N."/>
            <person name="Sandor L."/>
            <person name="Smith M.E."/>
            <person name="Tsang A."/>
            <person name="Grigoriev I.V."/>
            <person name="Stajich J.E."/>
            <person name="Spatafora J.W."/>
        </authorList>
    </citation>
    <scope>NUCLEOTIDE SEQUENCE</scope>
    <source>
        <strain evidence="1">RSA 2281</strain>
    </source>
</reference>